<keyword evidence="3" id="KW-1133">Transmembrane helix</keyword>
<reference evidence="6 7" key="1">
    <citation type="submission" date="2020-03" db="EMBL/GenBank/DDBJ databases">
        <title>Draft genome of Streptomyces sp. ventii, isolated from the Axial Seamount in the Pacific Ocean, and resequencing of the two type strains Streptomyces lonarensis strain NCL 716 and Streptomyces bohaiensis strain 11A07.</title>
        <authorList>
            <person name="Loughran R.M."/>
            <person name="Pfannmuller K.M."/>
            <person name="Wasson B.J."/>
            <person name="Deadmond M.C."/>
            <person name="Paddock B.E."/>
            <person name="Koyack M.J."/>
            <person name="Gallegos D.A."/>
            <person name="Mitchell E.A."/>
            <person name="Ushijima B."/>
            <person name="Saw J.H."/>
            <person name="Mcphail K.L."/>
            <person name="Videau P."/>
        </authorList>
    </citation>
    <scope>NUCLEOTIDE SEQUENCE [LARGE SCALE GENOMIC DNA]</scope>
    <source>
        <strain evidence="7">5675061</strain>
    </source>
</reference>
<keyword evidence="3" id="KW-0472">Membrane</keyword>
<evidence type="ECO:0000259" key="5">
    <source>
        <dbReference type="Pfam" id="PF13399"/>
    </source>
</evidence>
<organism evidence="6 7">
    <name type="scientific">Streptomyces spiramenti</name>
    <dbReference type="NCBI Taxonomy" id="2720606"/>
    <lineage>
        <taxon>Bacteria</taxon>
        <taxon>Bacillati</taxon>
        <taxon>Actinomycetota</taxon>
        <taxon>Actinomycetes</taxon>
        <taxon>Kitasatosporales</taxon>
        <taxon>Streptomycetaceae</taxon>
        <taxon>Streptomyces</taxon>
    </lineage>
</organism>
<feature type="transmembrane region" description="Helical" evidence="3">
    <location>
        <begin position="304"/>
        <end position="322"/>
    </location>
</feature>
<evidence type="ECO:0000259" key="4">
    <source>
        <dbReference type="Pfam" id="PF03816"/>
    </source>
</evidence>
<dbReference type="InterPro" id="IPR027381">
    <property type="entry name" value="LytR/CpsA/Psr_C"/>
</dbReference>
<proteinExistence type="inferred from homology"/>
<evidence type="ECO:0000313" key="6">
    <source>
        <dbReference type="EMBL" id="NJP65270.1"/>
    </source>
</evidence>
<keyword evidence="3" id="KW-0812">Transmembrane</keyword>
<evidence type="ECO:0000313" key="7">
    <source>
        <dbReference type="Proteomes" id="UP000746503"/>
    </source>
</evidence>
<dbReference type="InterPro" id="IPR004474">
    <property type="entry name" value="LytR_CpsA_psr"/>
</dbReference>
<dbReference type="Gene3D" id="3.40.630.190">
    <property type="entry name" value="LCP protein"/>
    <property type="match status" value="1"/>
</dbReference>
<feature type="compositionally biased region" description="Low complexity" evidence="2">
    <location>
        <begin position="116"/>
        <end position="133"/>
    </location>
</feature>
<evidence type="ECO:0000256" key="3">
    <source>
        <dbReference type="SAM" id="Phobius"/>
    </source>
</evidence>
<dbReference type="InterPro" id="IPR050922">
    <property type="entry name" value="LytR/CpsA/Psr_CW_biosynth"/>
</dbReference>
<gene>
    <name evidence="6" type="ORF">HCJ92_02975</name>
</gene>
<evidence type="ECO:0000256" key="1">
    <source>
        <dbReference type="ARBA" id="ARBA00006068"/>
    </source>
</evidence>
<feature type="compositionally biased region" description="Acidic residues" evidence="2">
    <location>
        <begin position="256"/>
        <end position="271"/>
    </location>
</feature>
<feature type="domain" description="Cell envelope-related transcriptional attenuator" evidence="4">
    <location>
        <begin position="363"/>
        <end position="499"/>
    </location>
</feature>
<dbReference type="RefSeq" id="WP_167931797.1">
    <property type="nucleotide sequence ID" value="NZ_JAAVJB010000011.1"/>
</dbReference>
<dbReference type="EMBL" id="JAAVJB010000011">
    <property type="protein sequence ID" value="NJP65270.1"/>
    <property type="molecule type" value="Genomic_DNA"/>
</dbReference>
<comment type="caution">
    <text evidence="6">The sequence shown here is derived from an EMBL/GenBank/DDBJ whole genome shotgun (WGS) entry which is preliminary data.</text>
</comment>
<dbReference type="PANTHER" id="PTHR33392:SF6">
    <property type="entry name" value="POLYISOPRENYL-TEICHOIC ACID--PEPTIDOGLYCAN TEICHOIC ACID TRANSFERASE TAGU"/>
    <property type="match status" value="1"/>
</dbReference>
<dbReference type="Pfam" id="PF13399">
    <property type="entry name" value="LytR_C"/>
    <property type="match status" value="1"/>
</dbReference>
<protein>
    <submittedName>
        <fullName evidence="6">LytR family transcriptional regulator</fullName>
    </submittedName>
</protein>
<feature type="domain" description="LytR/CpsA/Psr regulator C-terminal" evidence="5">
    <location>
        <begin position="582"/>
        <end position="667"/>
    </location>
</feature>
<dbReference type="Proteomes" id="UP000746503">
    <property type="component" value="Unassembled WGS sequence"/>
</dbReference>
<name>A0ABX1ALV5_9ACTN</name>
<dbReference type="Pfam" id="PF03816">
    <property type="entry name" value="LytR_cpsA_psr"/>
    <property type="match status" value="1"/>
</dbReference>
<dbReference type="PANTHER" id="PTHR33392">
    <property type="entry name" value="POLYISOPRENYL-TEICHOIC ACID--PEPTIDOGLYCAN TEICHOIC ACID TRANSFERASE TAGU"/>
    <property type="match status" value="1"/>
</dbReference>
<feature type="region of interest" description="Disordered" evidence="2">
    <location>
        <begin position="1"/>
        <end position="271"/>
    </location>
</feature>
<accession>A0ABX1ALV5</accession>
<keyword evidence="7" id="KW-1185">Reference proteome</keyword>
<comment type="similarity">
    <text evidence="1">Belongs to the LytR/CpsA/Psr (LCP) family.</text>
</comment>
<evidence type="ECO:0000256" key="2">
    <source>
        <dbReference type="SAM" id="MobiDB-lite"/>
    </source>
</evidence>
<sequence length="669" mass="68903">MNDRQHPYGEVYGYDEYGRPLYRQPDGAGYDYGSYAAQGQSEPPAAPGDPTGHHGGAQQPPHAGQNPYATDGTGYGSPGEGYDDPGAYGAPQPGHAGYGTSADGPGGYGGHADTFGPPQDQGYYQQAGGYDPARYTTGHTDPTGGYGPPQGYEDAARHPGTVQAPGQDGGAHRSGGPAVPEQYDYGRATGRTHAGDSPGAGRETPVADPDAVRGEPAPAGGTAEQPAVDAPAGSVPGPRTAAPDKGRRRGRPQDDPAGDESNEFAFVEENDDDSEEVIDWLKFTESRTERREETKRRGRSRRNLLVIGLVLAVIGGAGFLWATDRVPFLTGPAAEEGAADIAESRDVIILHLRETGGETTSTVLLVANETTGEATTLLLPNALSVSPDAGTTTLGQAVLDEGAASVRDAVGALLGADIKGTWRLDTPYLENLVDLVGGVPVDSPTPVPADAEEPTVGEGEQTLDGRSAVTYAVHRADEEPQDAQLQRFGQIMAGVLQKLPSGEHGARQVVENLAQIADPSLSEGELGASLAQLAEMAQAGDHTATLLVVEEDGTISDEVADAVVSTVLGGSVSNADISDSPRVALRDAAGGDGAGESATVKLVNGGWVIVDTKAADPVEQSEVRYGSEAAAEAALEVARTLGIPEDQVGEADTPGNADVLVIIGEDFTG</sequence>